<keyword evidence="3" id="KW-1185">Reference proteome</keyword>
<dbReference type="Proteomes" id="UP000256977">
    <property type="component" value="Unassembled WGS sequence"/>
</dbReference>
<gene>
    <name evidence="2" type="ORF">DFP98_102318</name>
</gene>
<reference evidence="2 3" key="1">
    <citation type="submission" date="2018-07" db="EMBL/GenBank/DDBJ databases">
        <title>Genomic Encyclopedia of Type Strains, Phase III (KMG-III): the genomes of soil and plant-associated and newly described type strains.</title>
        <authorList>
            <person name="Whitman W."/>
        </authorList>
    </citation>
    <scope>NUCLEOTIDE SEQUENCE [LARGE SCALE GENOMIC DNA]</scope>
    <source>
        <strain evidence="2 3">CECT 7287</strain>
    </source>
</reference>
<sequence>MNEPFEKDEQFANRGPFSPAPGHVAPLKHSGLGIASFVLSIVGFLSFIVLTIVIISLLFQAIDITQIVDEYGNRLMSDEEIVDKIQPYIGYMILYPLLILLSIVGLILGIVALTRPGYKKVFAILGTIFNGLPLLFLALLLLAGLAGAGA</sequence>
<keyword evidence="1" id="KW-0472">Membrane</keyword>
<protein>
    <submittedName>
        <fullName evidence="2">Uncharacterized protein</fullName>
    </submittedName>
</protein>
<dbReference type="OrthoDB" id="2608137at2"/>
<accession>A0A3D9KMX4</accession>
<keyword evidence="1" id="KW-0812">Transmembrane</keyword>
<feature type="transmembrane region" description="Helical" evidence="1">
    <location>
        <begin position="93"/>
        <end position="114"/>
    </location>
</feature>
<dbReference type="AlphaFoldDB" id="A0A3D9KMX4"/>
<name>A0A3D9KMX4_9BACL</name>
<proteinExistence type="predicted"/>
<dbReference type="EMBL" id="QRDZ01000002">
    <property type="protein sequence ID" value="RED87836.1"/>
    <property type="molecule type" value="Genomic_DNA"/>
</dbReference>
<evidence type="ECO:0000256" key="1">
    <source>
        <dbReference type="SAM" id="Phobius"/>
    </source>
</evidence>
<comment type="caution">
    <text evidence="2">The sequence shown here is derived from an EMBL/GenBank/DDBJ whole genome shotgun (WGS) entry which is preliminary data.</text>
</comment>
<evidence type="ECO:0000313" key="3">
    <source>
        <dbReference type="Proteomes" id="UP000256977"/>
    </source>
</evidence>
<organism evidence="2 3">
    <name type="scientific">Cohnella phaseoli</name>
    <dbReference type="NCBI Taxonomy" id="456490"/>
    <lineage>
        <taxon>Bacteria</taxon>
        <taxon>Bacillati</taxon>
        <taxon>Bacillota</taxon>
        <taxon>Bacilli</taxon>
        <taxon>Bacillales</taxon>
        <taxon>Paenibacillaceae</taxon>
        <taxon>Cohnella</taxon>
    </lineage>
</organism>
<keyword evidence="1" id="KW-1133">Transmembrane helix</keyword>
<evidence type="ECO:0000313" key="2">
    <source>
        <dbReference type="EMBL" id="RED87836.1"/>
    </source>
</evidence>
<dbReference type="RefSeq" id="WP_116059220.1">
    <property type="nucleotide sequence ID" value="NZ_QRDZ01000002.1"/>
</dbReference>
<feature type="transmembrane region" description="Helical" evidence="1">
    <location>
        <begin position="37"/>
        <end position="62"/>
    </location>
</feature>
<feature type="transmembrane region" description="Helical" evidence="1">
    <location>
        <begin position="121"/>
        <end position="146"/>
    </location>
</feature>